<accession>A0A8S5THD3</accession>
<reference evidence="1" key="1">
    <citation type="journal article" date="2021" name="Proc. Natl. Acad. Sci. U.S.A.">
        <title>A Catalog of Tens of Thousands of Viruses from Human Metagenomes Reveals Hidden Associations with Chronic Diseases.</title>
        <authorList>
            <person name="Tisza M.J."/>
            <person name="Buck C.B."/>
        </authorList>
    </citation>
    <scope>NUCLEOTIDE SEQUENCE</scope>
    <source>
        <strain evidence="1">Ctt8G1</strain>
    </source>
</reference>
<proteinExistence type="predicted"/>
<protein>
    <submittedName>
        <fullName evidence="1">Uncharacterized protein</fullName>
    </submittedName>
</protein>
<dbReference type="EMBL" id="BK032822">
    <property type="protein sequence ID" value="DAF62178.1"/>
    <property type="molecule type" value="Genomic_DNA"/>
</dbReference>
<name>A0A8S5THD3_9CAUD</name>
<organism evidence="1">
    <name type="scientific">Myoviridae sp. ctt8G1</name>
    <dbReference type="NCBI Taxonomy" id="2827713"/>
    <lineage>
        <taxon>Viruses</taxon>
        <taxon>Duplodnaviria</taxon>
        <taxon>Heunggongvirae</taxon>
        <taxon>Uroviricota</taxon>
        <taxon>Caudoviricetes</taxon>
    </lineage>
</organism>
<evidence type="ECO:0000313" key="1">
    <source>
        <dbReference type="EMBL" id="DAF62178.1"/>
    </source>
</evidence>
<sequence>MRKTQVLEAKGILPPASRESGFMFLVSETTINRPGAFSVPPPNGIRQRFLYSPNIRLMRIRRIFFLSEGLFWSHDN</sequence>